<protein>
    <submittedName>
        <fullName evidence="1">Uncharacterized protein</fullName>
    </submittedName>
</protein>
<evidence type="ECO:0000313" key="2">
    <source>
        <dbReference type="Proteomes" id="UP000280834"/>
    </source>
</evidence>
<dbReference type="AlphaFoldDB" id="A0A3P7TXI7"/>
<reference evidence="1 2" key="1">
    <citation type="submission" date="2018-11" db="EMBL/GenBank/DDBJ databases">
        <authorList>
            <consortium name="Pathogen Informatics"/>
        </authorList>
    </citation>
    <scope>NUCLEOTIDE SEQUENCE [LARGE SCALE GENOMIC DNA]</scope>
</reference>
<organism evidence="1 2">
    <name type="scientific">Brugia timori</name>
    <dbReference type="NCBI Taxonomy" id="42155"/>
    <lineage>
        <taxon>Eukaryota</taxon>
        <taxon>Metazoa</taxon>
        <taxon>Ecdysozoa</taxon>
        <taxon>Nematoda</taxon>
        <taxon>Chromadorea</taxon>
        <taxon>Rhabditida</taxon>
        <taxon>Spirurina</taxon>
        <taxon>Spiruromorpha</taxon>
        <taxon>Filarioidea</taxon>
        <taxon>Onchocercidae</taxon>
        <taxon>Brugia</taxon>
    </lineage>
</organism>
<name>A0A3P7TXI7_9BILA</name>
<gene>
    <name evidence="1" type="ORF">BTMF_LOCUS4635</name>
</gene>
<dbReference type="EMBL" id="UZAG01004651">
    <property type="protein sequence ID" value="VDO17094.1"/>
    <property type="molecule type" value="Genomic_DNA"/>
</dbReference>
<evidence type="ECO:0000313" key="1">
    <source>
        <dbReference type="EMBL" id="VDO17094.1"/>
    </source>
</evidence>
<dbReference type="Proteomes" id="UP000280834">
    <property type="component" value="Unassembled WGS sequence"/>
</dbReference>
<proteinExistence type="predicted"/>
<accession>A0A3P7TXI7</accession>
<sequence>MRAVEPLALGQHFGQPVQGLRAEHDVDVGRARDDGVALLAGHAAADADLHAARLQVLDAAQVGEHLLLCLLAHRAGVEQDQVGLVDVLRRLVALGRVEHVGHLVRVVLVHLAAEGFDEDFLGGHGELFYMGGTLVSRRAGRTRGFRGESGGACPRKECRCGRWPLARYLLRVDRVVLHEGPDVEEGLVQRFAAGGGFVGREDPDLAQHAGGIARVVDQQVLARDRAAHHQHVLAAADARAGREPVGAAVEHHVVAVDHAELAAQGADREIAPADQRFVLGLRPGHRVLRARLKRKEAGSGCQRCAGCYEMKSVRGCLAAVHGVHPEAVERGILASGVPVHRCLSRPFLPGAAPWPLLFFTVRMDTRNPPRSNSRCQPKVHKNP</sequence>
<keyword evidence="2" id="KW-1185">Reference proteome</keyword>